<dbReference type="PANTHER" id="PTHR31639">
    <property type="entry name" value="F-BOX PROTEIN-LIKE"/>
    <property type="match status" value="1"/>
</dbReference>
<evidence type="ECO:0008006" key="3">
    <source>
        <dbReference type="Google" id="ProtNLM"/>
    </source>
</evidence>
<dbReference type="EMBL" id="BQNB010011823">
    <property type="protein sequence ID" value="GJS95620.1"/>
    <property type="molecule type" value="Genomic_DNA"/>
</dbReference>
<keyword evidence="2" id="KW-1185">Reference proteome</keyword>
<organism evidence="1 2">
    <name type="scientific">Tanacetum coccineum</name>
    <dbReference type="NCBI Taxonomy" id="301880"/>
    <lineage>
        <taxon>Eukaryota</taxon>
        <taxon>Viridiplantae</taxon>
        <taxon>Streptophyta</taxon>
        <taxon>Embryophyta</taxon>
        <taxon>Tracheophyta</taxon>
        <taxon>Spermatophyta</taxon>
        <taxon>Magnoliopsida</taxon>
        <taxon>eudicotyledons</taxon>
        <taxon>Gunneridae</taxon>
        <taxon>Pentapetalae</taxon>
        <taxon>asterids</taxon>
        <taxon>campanulids</taxon>
        <taxon>Asterales</taxon>
        <taxon>Asteraceae</taxon>
        <taxon>Asteroideae</taxon>
        <taxon>Anthemideae</taxon>
        <taxon>Anthemidinae</taxon>
        <taxon>Tanacetum</taxon>
    </lineage>
</organism>
<reference evidence="1" key="1">
    <citation type="journal article" date="2022" name="Int. J. Mol. Sci.">
        <title>Draft Genome of Tanacetum Coccineum: Genomic Comparison of Closely Related Tanacetum-Family Plants.</title>
        <authorList>
            <person name="Yamashiro T."/>
            <person name="Shiraishi A."/>
            <person name="Nakayama K."/>
            <person name="Satake H."/>
        </authorList>
    </citation>
    <scope>NUCLEOTIDE SEQUENCE</scope>
</reference>
<comment type="caution">
    <text evidence="1">The sequence shown here is derived from an EMBL/GenBank/DDBJ whole genome shotgun (WGS) entry which is preliminary data.</text>
</comment>
<evidence type="ECO:0000313" key="2">
    <source>
        <dbReference type="Proteomes" id="UP001151760"/>
    </source>
</evidence>
<accession>A0ABQ5A376</accession>
<sequence length="192" mass="22005">MNRTSNLLPAITESILRFLPIEEAVRTSILSREWWAELTDVSESSNGAESSDGERMFDQPNNVFTYTKDVSPNLNLLIRSAPNLEKLKILDIPSGRRDVMYFSTLEDYSDMWLEHLNELEIMIFSSEESVLDFAKLVLAKSPQLKKVGIRLHKKVAKAEEYGKAELLWLSEIYKGFRSASQKAYIDLEIVLN</sequence>
<dbReference type="Proteomes" id="UP001151760">
    <property type="component" value="Unassembled WGS sequence"/>
</dbReference>
<protein>
    <recommendedName>
        <fullName evidence="3">F-box domain-containing protein</fullName>
    </recommendedName>
</protein>
<dbReference type="PANTHER" id="PTHR31639:SF315">
    <property type="entry name" value="LEUCINE-RICH REPEAT DOMAIN SUPERFAMILY, F-BOX-LIKE DOMAIN SUPERFAMILY"/>
    <property type="match status" value="1"/>
</dbReference>
<reference evidence="1" key="2">
    <citation type="submission" date="2022-01" db="EMBL/GenBank/DDBJ databases">
        <authorList>
            <person name="Yamashiro T."/>
            <person name="Shiraishi A."/>
            <person name="Satake H."/>
            <person name="Nakayama K."/>
        </authorList>
    </citation>
    <scope>NUCLEOTIDE SEQUENCE</scope>
</reference>
<name>A0ABQ5A376_9ASTR</name>
<evidence type="ECO:0000313" key="1">
    <source>
        <dbReference type="EMBL" id="GJS95620.1"/>
    </source>
</evidence>
<proteinExistence type="predicted"/>
<gene>
    <name evidence="1" type="ORF">Tco_0802588</name>
</gene>